<evidence type="ECO:0000313" key="2">
    <source>
        <dbReference type="EMBL" id="QZT33749.1"/>
    </source>
</evidence>
<reference evidence="1 3" key="1">
    <citation type="journal article" date="2011" name="J. Bacteriol.">
        <title>Draft genome sequence of the thermoalkaliphilic Caldalkalibacillus thermarum strain TA2.A1.</title>
        <authorList>
            <person name="Kalamorz F."/>
            <person name="Keis S."/>
            <person name="McMillan D.G."/>
            <person name="Olsson K."/>
            <person name="Stanton J.A."/>
            <person name="Stockwell P."/>
            <person name="Black M.A."/>
            <person name="Klingeman D.M."/>
            <person name="Land M.L."/>
            <person name="Han C.S."/>
            <person name="Martin S.L."/>
            <person name="Becher S.A."/>
            <person name="Peddie C.J."/>
            <person name="Morgan H.W."/>
            <person name="Matthies D."/>
            <person name="Preiss L."/>
            <person name="Meier T."/>
            <person name="Brown S.D."/>
            <person name="Cook G.M."/>
        </authorList>
    </citation>
    <scope>NUCLEOTIDE SEQUENCE [LARGE SCALE GENOMIC DNA]</scope>
    <source>
        <strain evidence="1 3">TA2.A1</strain>
    </source>
</reference>
<accession>F5L7J6</accession>
<dbReference type="eggNOG" id="ENOG50337NA">
    <property type="taxonomic scope" value="Bacteria"/>
</dbReference>
<dbReference type="OrthoDB" id="2381948at2"/>
<reference evidence="2" key="3">
    <citation type="submission" date="2021-08" db="EMBL/GenBank/DDBJ databases">
        <authorList>
            <person name="de Jong S."/>
            <person name="van den Broek M."/>
            <person name="Merkel A."/>
            <person name="de la Torre Cortes P."/>
            <person name="Kalamorz F."/>
            <person name="Cook G."/>
            <person name="van Loosdrecht M."/>
            <person name="McMillan D."/>
        </authorList>
    </citation>
    <scope>NUCLEOTIDE SEQUENCE</scope>
    <source>
        <strain evidence="2">TA2.A1</strain>
    </source>
</reference>
<dbReference type="Pfam" id="PF19651">
    <property type="entry name" value="DUF6154"/>
    <property type="match status" value="1"/>
</dbReference>
<organism evidence="1 3">
    <name type="scientific">Caldalkalibacillus thermarum (strain TA2.A1)</name>
    <dbReference type="NCBI Taxonomy" id="986075"/>
    <lineage>
        <taxon>Bacteria</taxon>
        <taxon>Bacillati</taxon>
        <taxon>Bacillota</taxon>
        <taxon>Bacilli</taxon>
        <taxon>Bacillales</taxon>
        <taxon>Bacillaceae</taxon>
        <taxon>Caldalkalibacillus</taxon>
    </lineage>
</organism>
<name>F5L7J6_CALTT</name>
<protein>
    <submittedName>
        <fullName evidence="2">DUF6154 family protein</fullName>
    </submittedName>
</protein>
<dbReference type="RefSeq" id="WP_007504920.1">
    <property type="nucleotide sequence ID" value="NZ_AFCE01000141.1"/>
</dbReference>
<sequence length="84" mass="9888">MKFIDDLYEFYKDKLVGDEEDAVALILYTLQEHTREDLMKLIGEMSDEEVFQMVGQFLIGQLKEKMAREGLGQHRPVDENQKIH</sequence>
<keyword evidence="4" id="KW-1185">Reference proteome</keyword>
<dbReference type="InterPro" id="IPR046152">
    <property type="entry name" value="DUF6154"/>
</dbReference>
<dbReference type="KEGG" id="cthu:HUR95_16260"/>
<dbReference type="Proteomes" id="UP000825179">
    <property type="component" value="Chromosome"/>
</dbReference>
<dbReference type="EMBL" id="AFCE01000141">
    <property type="protein sequence ID" value="EGL82710.1"/>
    <property type="molecule type" value="Genomic_DNA"/>
</dbReference>
<dbReference type="Proteomes" id="UP000010716">
    <property type="component" value="Unassembled WGS sequence"/>
</dbReference>
<proteinExistence type="predicted"/>
<evidence type="ECO:0000313" key="3">
    <source>
        <dbReference type="Proteomes" id="UP000010716"/>
    </source>
</evidence>
<gene>
    <name evidence="1" type="ORF">CathTA2_1796</name>
    <name evidence="2" type="ORF">HUR95_16260</name>
</gene>
<dbReference type="EMBL" id="CP082237">
    <property type="protein sequence ID" value="QZT33749.1"/>
    <property type="molecule type" value="Genomic_DNA"/>
</dbReference>
<evidence type="ECO:0000313" key="1">
    <source>
        <dbReference type="EMBL" id="EGL82710.1"/>
    </source>
</evidence>
<evidence type="ECO:0000313" key="4">
    <source>
        <dbReference type="Proteomes" id="UP000825179"/>
    </source>
</evidence>
<dbReference type="AlphaFoldDB" id="F5L7J6"/>
<reference evidence="2 4" key="2">
    <citation type="journal article" date="2020" name="Extremophiles">
        <title>Genomic analysis of Caldalkalibacillus thermarum TA2.A1 reveals aerobic alkaliphilic metabolism and evolutionary hallmarks linking alkaliphilic bacteria and plant life.</title>
        <authorList>
            <person name="de Jong S.I."/>
            <person name="van den Broek M.A."/>
            <person name="Merkel A.Y."/>
            <person name="de la Torre Cortes P."/>
            <person name="Kalamorz F."/>
            <person name="Cook G.M."/>
            <person name="van Loosdrecht M.C.M."/>
            <person name="McMillan D.G.G."/>
        </authorList>
    </citation>
    <scope>NUCLEOTIDE SEQUENCE [LARGE SCALE GENOMIC DNA]</scope>
    <source>
        <strain evidence="2 4">TA2.A1</strain>
    </source>
</reference>